<evidence type="ECO:0000313" key="2">
    <source>
        <dbReference type="EMBL" id="SMC20949.1"/>
    </source>
</evidence>
<dbReference type="Pfam" id="PF13181">
    <property type="entry name" value="TPR_8"/>
    <property type="match status" value="1"/>
</dbReference>
<sequence length="367" mass="42720">MVRELVGMVKEMDIKAEFVQKVSKLIFLEFKGESILQIFGVNSKESVYLPVRPLRVADKVKAGEKFEKIPVSFFIEGMFYVLGGDKDFKFNKIYLNILNKNCNEALGYIKGIIFDEVKKGSYEDAYIIIKGLINIETNKDNYDKLFMLLENLIELDSSYEEEYIEMLNNSESIKGYFEPYYKKAIIYYKQKKYEDAWFNLNTYLEKTQSKSKEVIELKHILENIRNFDKGKELIFTNPNEALKHLIPLLDEFEDDAILNFNIAVAYRVLGNYEKAIYYLNDAMAIDSSIVDIINELGINYAAINNYDIAIKYLRKAFEVTKSIEICTNLVMCYLNKGDMKQAKLHFEIAKKINPKDEIVLELGEIIK</sequence>
<gene>
    <name evidence="2" type="ORF">SAMN02745134_01155</name>
</gene>
<keyword evidence="3" id="KW-1185">Reference proteome</keyword>
<dbReference type="PANTHER" id="PTHR12558">
    <property type="entry name" value="CELL DIVISION CYCLE 16,23,27"/>
    <property type="match status" value="1"/>
</dbReference>
<dbReference type="Pfam" id="PF13374">
    <property type="entry name" value="TPR_10"/>
    <property type="match status" value="1"/>
</dbReference>
<dbReference type="SUPFAM" id="SSF48452">
    <property type="entry name" value="TPR-like"/>
    <property type="match status" value="1"/>
</dbReference>
<keyword evidence="1" id="KW-0802">TPR repeat</keyword>
<dbReference type="Proteomes" id="UP000192468">
    <property type="component" value="Unassembled WGS sequence"/>
</dbReference>
<dbReference type="SMART" id="SM00028">
    <property type="entry name" value="TPR"/>
    <property type="match status" value="4"/>
</dbReference>
<dbReference type="PANTHER" id="PTHR12558:SF13">
    <property type="entry name" value="CELL DIVISION CYCLE PROTEIN 27 HOMOLOG"/>
    <property type="match status" value="1"/>
</dbReference>
<dbReference type="AlphaFoldDB" id="A0A1W1XAR0"/>
<feature type="repeat" description="TPR" evidence="1">
    <location>
        <begin position="256"/>
        <end position="289"/>
    </location>
</feature>
<name>A0A1W1XAR0_9CLOT</name>
<dbReference type="Gene3D" id="1.25.40.10">
    <property type="entry name" value="Tetratricopeptide repeat domain"/>
    <property type="match status" value="1"/>
</dbReference>
<dbReference type="EMBL" id="FWXH01000003">
    <property type="protein sequence ID" value="SMC20949.1"/>
    <property type="molecule type" value="Genomic_DNA"/>
</dbReference>
<proteinExistence type="predicted"/>
<dbReference type="InterPro" id="IPR011990">
    <property type="entry name" value="TPR-like_helical_dom_sf"/>
</dbReference>
<protein>
    <submittedName>
        <fullName evidence="2">Tetratricopeptide repeat-containing protein</fullName>
    </submittedName>
</protein>
<dbReference type="Pfam" id="PF13432">
    <property type="entry name" value="TPR_16"/>
    <property type="match status" value="1"/>
</dbReference>
<dbReference type="InterPro" id="IPR019734">
    <property type="entry name" value="TPR_rpt"/>
</dbReference>
<dbReference type="STRING" id="1121291.SAMN02745134_01155"/>
<reference evidence="2 3" key="1">
    <citation type="submission" date="2017-04" db="EMBL/GenBank/DDBJ databases">
        <authorList>
            <person name="Afonso C.L."/>
            <person name="Miller P.J."/>
            <person name="Scott M.A."/>
            <person name="Spackman E."/>
            <person name="Goraichik I."/>
            <person name="Dimitrov K.M."/>
            <person name="Suarez D.L."/>
            <person name="Swayne D.E."/>
        </authorList>
    </citation>
    <scope>NUCLEOTIDE SEQUENCE [LARGE SCALE GENOMIC DNA]</scope>
    <source>
        <strain evidence="2 3">DSM 12555</strain>
    </source>
</reference>
<evidence type="ECO:0000313" key="3">
    <source>
        <dbReference type="Proteomes" id="UP000192468"/>
    </source>
</evidence>
<accession>A0A1W1XAR0</accession>
<dbReference type="PROSITE" id="PS50005">
    <property type="entry name" value="TPR"/>
    <property type="match status" value="2"/>
</dbReference>
<feature type="repeat" description="TPR" evidence="1">
    <location>
        <begin position="290"/>
        <end position="323"/>
    </location>
</feature>
<organism evidence="2 3">
    <name type="scientific">Clostridium acidisoli DSM 12555</name>
    <dbReference type="NCBI Taxonomy" id="1121291"/>
    <lineage>
        <taxon>Bacteria</taxon>
        <taxon>Bacillati</taxon>
        <taxon>Bacillota</taxon>
        <taxon>Clostridia</taxon>
        <taxon>Eubacteriales</taxon>
        <taxon>Clostridiaceae</taxon>
        <taxon>Clostridium</taxon>
    </lineage>
</organism>
<evidence type="ECO:0000256" key="1">
    <source>
        <dbReference type="PROSITE-ProRule" id="PRU00339"/>
    </source>
</evidence>